<dbReference type="Proteomes" id="UP000054538">
    <property type="component" value="Unassembled WGS sequence"/>
</dbReference>
<gene>
    <name evidence="2" type="ORF">PAXRUDRAFT_129640</name>
</gene>
<dbReference type="Gene3D" id="1.20.1280.50">
    <property type="match status" value="1"/>
</dbReference>
<dbReference type="SUPFAM" id="SSF81383">
    <property type="entry name" value="F-box domain"/>
    <property type="match status" value="1"/>
</dbReference>
<dbReference type="EMBL" id="KN824832">
    <property type="protein sequence ID" value="KIL00509.1"/>
    <property type="molecule type" value="Genomic_DNA"/>
</dbReference>
<reference evidence="2 3" key="1">
    <citation type="submission" date="2014-04" db="EMBL/GenBank/DDBJ databases">
        <authorList>
            <consortium name="DOE Joint Genome Institute"/>
            <person name="Kuo A."/>
            <person name="Kohler A."/>
            <person name="Jargeat P."/>
            <person name="Nagy L.G."/>
            <person name="Floudas D."/>
            <person name="Copeland A."/>
            <person name="Barry K.W."/>
            <person name="Cichocki N."/>
            <person name="Veneault-Fourrey C."/>
            <person name="LaButti K."/>
            <person name="Lindquist E.A."/>
            <person name="Lipzen A."/>
            <person name="Lundell T."/>
            <person name="Morin E."/>
            <person name="Murat C."/>
            <person name="Sun H."/>
            <person name="Tunlid A."/>
            <person name="Henrissat B."/>
            <person name="Grigoriev I.V."/>
            <person name="Hibbett D.S."/>
            <person name="Martin F."/>
            <person name="Nordberg H.P."/>
            <person name="Cantor M.N."/>
            <person name="Hua S.X."/>
        </authorList>
    </citation>
    <scope>NUCLEOTIDE SEQUENCE [LARGE SCALE GENOMIC DNA]</scope>
    <source>
        <strain evidence="2 3">Ve08.2h10</strain>
    </source>
</reference>
<reference evidence="3" key="2">
    <citation type="submission" date="2015-01" db="EMBL/GenBank/DDBJ databases">
        <title>Evolutionary Origins and Diversification of the Mycorrhizal Mutualists.</title>
        <authorList>
            <consortium name="DOE Joint Genome Institute"/>
            <consortium name="Mycorrhizal Genomics Consortium"/>
            <person name="Kohler A."/>
            <person name="Kuo A."/>
            <person name="Nagy L.G."/>
            <person name="Floudas D."/>
            <person name="Copeland A."/>
            <person name="Barry K.W."/>
            <person name="Cichocki N."/>
            <person name="Veneault-Fourrey C."/>
            <person name="LaButti K."/>
            <person name="Lindquist E.A."/>
            <person name="Lipzen A."/>
            <person name="Lundell T."/>
            <person name="Morin E."/>
            <person name="Murat C."/>
            <person name="Riley R."/>
            <person name="Ohm R."/>
            <person name="Sun H."/>
            <person name="Tunlid A."/>
            <person name="Henrissat B."/>
            <person name="Grigoriev I.V."/>
            <person name="Hibbett D.S."/>
            <person name="Martin F."/>
        </authorList>
    </citation>
    <scope>NUCLEOTIDE SEQUENCE [LARGE SCALE GENOMIC DNA]</scope>
    <source>
        <strain evidence="3">Ve08.2h10</strain>
    </source>
</reference>
<dbReference type="AlphaFoldDB" id="A0A0D0DXZ0"/>
<dbReference type="InParanoid" id="A0A0D0DXZ0"/>
<dbReference type="STRING" id="930991.A0A0D0DXZ0"/>
<proteinExistence type="predicted"/>
<dbReference type="SMART" id="SM00256">
    <property type="entry name" value="FBOX"/>
    <property type="match status" value="1"/>
</dbReference>
<evidence type="ECO:0000313" key="3">
    <source>
        <dbReference type="Proteomes" id="UP000054538"/>
    </source>
</evidence>
<evidence type="ECO:0000313" key="2">
    <source>
        <dbReference type="EMBL" id="KIL00509.1"/>
    </source>
</evidence>
<dbReference type="Pfam" id="PF12937">
    <property type="entry name" value="F-box-like"/>
    <property type="match status" value="1"/>
</dbReference>
<protein>
    <submittedName>
        <fullName evidence="2">Unplaced genomic scaffold scaffold_10, whole genome shotgun sequence</fullName>
    </submittedName>
</protein>
<feature type="domain" description="F-box" evidence="1">
    <location>
        <begin position="24"/>
        <end position="72"/>
    </location>
</feature>
<sequence>MNLTALTCTVVVANDERQVTLKQHTTMQTLPVELLAEIFSELDLESLITVSSLSRRLRSVTSDPSLNPWRRPILHNLRHGIYEKCFYHLGSRSIVPRQNWIPILTFASPSFLLFESTLPNLKSSEWEESFRRRFLPGWVKWKENSWRVAFMKVLYRVWHRTRSACTSDESWTKYIVLNRNGSVNELEASSRTFNPLAVFNAIKTQNNLAHLPTQIRVVLELIDARIIVLGVLDRPRTSLTVNPNAQVFLRPPGARAARSGDMTEGGDVVSNRSDLPASRVAETTLRSKPVYDRIYHPMPSPLHYNYPMYTPGGGDRRWFVDIREILGEEAMQWVGGLMVTVQLRPHAQGLDTYDIQELAEGISHSHFASFTWQDFLAIAPWMEERITKFIHGQGLGSP</sequence>
<dbReference type="InterPro" id="IPR001810">
    <property type="entry name" value="F-box_dom"/>
</dbReference>
<accession>A0A0D0DXZ0</accession>
<evidence type="ECO:0000259" key="1">
    <source>
        <dbReference type="PROSITE" id="PS50181"/>
    </source>
</evidence>
<dbReference type="PROSITE" id="PS50181">
    <property type="entry name" value="FBOX"/>
    <property type="match status" value="1"/>
</dbReference>
<dbReference type="InterPro" id="IPR036047">
    <property type="entry name" value="F-box-like_dom_sf"/>
</dbReference>
<dbReference type="OrthoDB" id="2532648at2759"/>
<name>A0A0D0DXZ0_9AGAM</name>
<dbReference type="HOGENOM" id="CLU_035247_0_0_1"/>
<organism evidence="2 3">
    <name type="scientific">Paxillus rubicundulus Ve08.2h10</name>
    <dbReference type="NCBI Taxonomy" id="930991"/>
    <lineage>
        <taxon>Eukaryota</taxon>
        <taxon>Fungi</taxon>
        <taxon>Dikarya</taxon>
        <taxon>Basidiomycota</taxon>
        <taxon>Agaricomycotina</taxon>
        <taxon>Agaricomycetes</taxon>
        <taxon>Agaricomycetidae</taxon>
        <taxon>Boletales</taxon>
        <taxon>Paxilineae</taxon>
        <taxon>Paxillaceae</taxon>
        <taxon>Paxillus</taxon>
    </lineage>
</organism>
<keyword evidence="3" id="KW-1185">Reference proteome</keyword>